<keyword evidence="1 2" id="KW-0808">Transferase</keyword>
<reference evidence="2 3" key="1">
    <citation type="submission" date="2023-06" db="EMBL/GenBank/DDBJ databases">
        <title>Identification and characterization of horizontal gene transfer across gut microbiota members of farm animals based on homology search.</title>
        <authorList>
            <person name="Schwarzerova J."/>
            <person name="Nykrynova M."/>
            <person name="Jureckova K."/>
            <person name="Cejkova D."/>
            <person name="Rychlik I."/>
        </authorList>
    </citation>
    <scope>NUCLEOTIDE SEQUENCE [LARGE SCALE GENOMIC DNA]</scope>
    <source>
        <strain evidence="2 3">105_WCHN</strain>
    </source>
</reference>
<dbReference type="EC" id="2.7.1.31" evidence="2"/>
<comment type="caution">
    <text evidence="2">The sequence shown here is derived from an EMBL/GenBank/DDBJ whole genome shotgun (WGS) entry which is preliminary data.</text>
</comment>
<evidence type="ECO:0000313" key="3">
    <source>
        <dbReference type="Proteomes" id="UP001529423"/>
    </source>
</evidence>
<keyword evidence="1 2" id="KW-0418">Kinase</keyword>
<dbReference type="GO" id="GO:0008887">
    <property type="term" value="F:glycerate kinase activity"/>
    <property type="evidence" value="ECO:0007669"/>
    <property type="project" value="UniProtKB-EC"/>
</dbReference>
<dbReference type="PANTHER" id="PTHR21599:SF0">
    <property type="entry name" value="GLYCERATE KINASE"/>
    <property type="match status" value="1"/>
</dbReference>
<dbReference type="NCBIfam" id="TIGR00045">
    <property type="entry name" value="glycerate kinase"/>
    <property type="match status" value="1"/>
</dbReference>
<evidence type="ECO:0000256" key="1">
    <source>
        <dbReference type="PIRNR" id="PIRNR006078"/>
    </source>
</evidence>
<evidence type="ECO:0000313" key="2">
    <source>
        <dbReference type="EMBL" id="MDM8334256.1"/>
    </source>
</evidence>
<dbReference type="EMBL" id="JAUDEO010000037">
    <property type="protein sequence ID" value="MDM8334256.1"/>
    <property type="molecule type" value="Genomic_DNA"/>
</dbReference>
<dbReference type="InterPro" id="IPR004381">
    <property type="entry name" value="Glycerate_kinase"/>
</dbReference>
<dbReference type="Proteomes" id="UP001529423">
    <property type="component" value="Unassembled WGS sequence"/>
</dbReference>
<reference evidence="3" key="2">
    <citation type="submission" date="2023-06" db="EMBL/GenBank/DDBJ databases">
        <title>Identification and characterization of horizontal gene transfer across gut microbiota members of farm animals based on homology search.</title>
        <authorList>
            <person name="Zeman M."/>
            <person name="Kubasova T."/>
            <person name="Jahodarova E."/>
            <person name="Nykrynova M."/>
            <person name="Rychlik I."/>
        </authorList>
    </citation>
    <scope>NUCLEOTIDE SEQUENCE [LARGE SCALE GENOMIC DNA]</scope>
    <source>
        <strain evidence="3">105_WCHN</strain>
    </source>
</reference>
<accession>A0ABT7VNV5</accession>
<reference evidence="2 3" key="3">
    <citation type="submission" date="2023-06" db="EMBL/GenBank/DDBJ databases">
        <authorList>
            <person name="Zeman M."/>
            <person name="Kubasova T."/>
            <person name="Jahodarova E."/>
            <person name="Nykrynova M."/>
            <person name="Rychlik I."/>
        </authorList>
    </citation>
    <scope>NUCLEOTIDE SEQUENCE [LARGE SCALE GENOMIC DNA]</scope>
    <source>
        <strain evidence="2 3">105_WCHN</strain>
    </source>
</reference>
<proteinExistence type="inferred from homology"/>
<dbReference type="RefSeq" id="WP_289560648.1">
    <property type="nucleotide sequence ID" value="NZ_JAUDEO010000037.1"/>
</dbReference>
<dbReference type="PIRSF" id="PIRSF006078">
    <property type="entry name" value="GlxK"/>
    <property type="match status" value="1"/>
</dbReference>
<dbReference type="PANTHER" id="PTHR21599">
    <property type="entry name" value="GLYCERATE KINASE"/>
    <property type="match status" value="1"/>
</dbReference>
<comment type="similarity">
    <text evidence="1">Belongs to the glycerate kinase type-1 family.</text>
</comment>
<organism evidence="2 3">
    <name type="scientific">Limosilactobacillus panis</name>
    <dbReference type="NCBI Taxonomy" id="47493"/>
    <lineage>
        <taxon>Bacteria</taxon>
        <taxon>Bacillati</taxon>
        <taxon>Bacillota</taxon>
        <taxon>Bacilli</taxon>
        <taxon>Lactobacillales</taxon>
        <taxon>Lactobacillaceae</taxon>
        <taxon>Limosilactobacillus</taxon>
    </lineage>
</organism>
<name>A0ABT7VNV5_9LACO</name>
<keyword evidence="3" id="KW-1185">Reference proteome</keyword>
<protein>
    <submittedName>
        <fullName evidence="2">Glycerate kinase</fullName>
        <ecNumber evidence="2">2.7.1.31</ecNumber>
    </submittedName>
</protein>
<gene>
    <name evidence="2" type="ORF">QUW46_06695</name>
</gene>
<sequence>MKFVIAPDSFKGGLTAKQAAETMAAGIKRVYPDAEYALVPMADGGEGTVQSLVDATAGQLVTAQVHDPFDHLTNADYGMLGDGHTAVIEMAAASGIQFINDQTANPLVTTTYGTGELILDAIKRGAKKIIIGIGGSATVDGGAGMAQALGVKLLKADGKPIGFGGGALADLDRIDVSQVDPRVAQATIAIASDVTNPLTGDDGAAPVFGPQKGATPEMVKTLDHNLHHYAQVIARDTGRNIEQAAGAGAAGGLGAGLLAFTNAQMEHGVELVINATGLKEKAAGADFVFTGEGGIDFQTKFGKTPYGVAKACKSVAHQAPVIVLAGNIGKGVDSLYTKDAIDAIFATPAGAKPLAKALEDARQDIAQTAENVARLIKATRQ</sequence>
<dbReference type="Pfam" id="PF02595">
    <property type="entry name" value="Gly_kinase"/>
    <property type="match status" value="1"/>
</dbReference>